<sequence length="58" mass="6019">MGRGSAERHGRCRLADRADPGRTLNGLVAREGAASVLAPVDRCDCGGVEREQSPAGGR</sequence>
<dbReference type="AlphaFoldDB" id="W9V9Z1"/>
<keyword evidence="2" id="KW-1185">Reference proteome</keyword>
<evidence type="ECO:0000313" key="2">
    <source>
        <dbReference type="Proteomes" id="UP000019460"/>
    </source>
</evidence>
<dbReference type="Proteomes" id="UP000019460">
    <property type="component" value="Unassembled WGS sequence"/>
</dbReference>
<evidence type="ECO:0000313" key="1">
    <source>
        <dbReference type="EMBL" id="EXJ13726.1"/>
    </source>
</evidence>
<organism evidence="1 2">
    <name type="scientific">Imhoffiella purpurea</name>
    <dbReference type="NCBI Taxonomy" id="1249627"/>
    <lineage>
        <taxon>Bacteria</taxon>
        <taxon>Pseudomonadati</taxon>
        <taxon>Pseudomonadota</taxon>
        <taxon>Gammaproteobacteria</taxon>
        <taxon>Chromatiales</taxon>
        <taxon>Chromatiaceae</taxon>
        <taxon>Imhoffiella</taxon>
    </lineage>
</organism>
<reference evidence="1 2" key="1">
    <citation type="submission" date="2012-11" db="EMBL/GenBank/DDBJ databases">
        <title>Genome assembly of Thiorhodococcus sp. AK35.</title>
        <authorList>
            <person name="Nupur N."/>
            <person name="Khatri I."/>
            <person name="Subramanian S."/>
            <person name="Pinnaka A."/>
        </authorList>
    </citation>
    <scope>NUCLEOTIDE SEQUENCE [LARGE SCALE GENOMIC DNA]</scope>
    <source>
        <strain evidence="1 2">AK35</strain>
    </source>
</reference>
<name>W9V9Z1_9GAMM</name>
<gene>
    <name evidence="1" type="ORF">D779_3481</name>
</gene>
<comment type="caution">
    <text evidence="1">The sequence shown here is derived from an EMBL/GenBank/DDBJ whole genome shotgun (WGS) entry which is preliminary data.</text>
</comment>
<accession>W9V9Z1</accession>
<dbReference type="EMBL" id="AONC01000061">
    <property type="protein sequence ID" value="EXJ13726.1"/>
    <property type="molecule type" value="Genomic_DNA"/>
</dbReference>
<proteinExistence type="predicted"/>
<dbReference type="STRING" id="1249627.D779_3481"/>
<protein>
    <submittedName>
        <fullName evidence="1">Uncharacterized protein</fullName>
    </submittedName>
</protein>